<dbReference type="Proteomes" id="UP001209417">
    <property type="component" value="Unassembled WGS sequence"/>
</dbReference>
<dbReference type="Proteomes" id="UP001196316">
    <property type="component" value="Unassembled WGS sequence"/>
</dbReference>
<evidence type="ECO:0000256" key="1">
    <source>
        <dbReference type="ARBA" id="ARBA00035012"/>
    </source>
</evidence>
<proteinExistence type="inferred from homology"/>
<evidence type="ECO:0000313" key="6">
    <source>
        <dbReference type="EMBL" id="MBV3408772.1"/>
    </source>
</evidence>
<dbReference type="EMBL" id="JAHOEI010000041">
    <property type="protein sequence ID" value="MBV3388163.1"/>
    <property type="molecule type" value="Genomic_DNA"/>
</dbReference>
<dbReference type="Gene3D" id="3.40.50.2300">
    <property type="match status" value="1"/>
</dbReference>
<evidence type="ECO:0000313" key="12">
    <source>
        <dbReference type="Proteomes" id="UP001196765"/>
    </source>
</evidence>
<dbReference type="InterPro" id="IPR012337">
    <property type="entry name" value="RNaseH-like_sf"/>
</dbReference>
<dbReference type="EMBL" id="JAHOEP010000027">
    <property type="protein sequence ID" value="MBV3408772.1"/>
    <property type="molecule type" value="Genomic_DNA"/>
</dbReference>
<dbReference type="EMBL" id="VZBZ01000108">
    <property type="protein sequence ID" value="MQN77845.1"/>
    <property type="molecule type" value="Genomic_DNA"/>
</dbReference>
<comment type="similarity">
    <text evidence="1">Belongs to the argonaute family. Long pAgo subfamily.</text>
</comment>
<feature type="domain" description="Piwi" evidence="4">
    <location>
        <begin position="407"/>
        <end position="707"/>
    </location>
</feature>
<evidence type="ECO:0000313" key="10">
    <source>
        <dbReference type="Proteomes" id="UP000420635"/>
    </source>
</evidence>
<gene>
    <name evidence="9" type="ORF">F7D59_06930</name>
    <name evidence="8" type="ORF">F7D71_08240</name>
    <name evidence="6" type="ORF">KSW80_10240</name>
    <name evidence="5" type="ORF">KSW82_10475</name>
    <name evidence="7" type="ORF">ONT19_08340</name>
</gene>
<evidence type="ECO:0000313" key="8">
    <source>
        <dbReference type="EMBL" id="MQN77845.1"/>
    </source>
</evidence>
<feature type="coiled-coil region" evidence="3">
    <location>
        <begin position="68"/>
        <end position="95"/>
    </location>
</feature>
<evidence type="ECO:0000256" key="2">
    <source>
        <dbReference type="ARBA" id="ARBA00035032"/>
    </source>
</evidence>
<evidence type="ECO:0000313" key="7">
    <source>
        <dbReference type="EMBL" id="MCW4131598.1"/>
    </source>
</evidence>
<organism evidence="5 12">
    <name type="scientific">Segatella copri</name>
    <dbReference type="NCBI Taxonomy" id="165179"/>
    <lineage>
        <taxon>Bacteria</taxon>
        <taxon>Pseudomonadati</taxon>
        <taxon>Bacteroidota</taxon>
        <taxon>Bacteroidia</taxon>
        <taxon>Bacteroidales</taxon>
        <taxon>Prevotellaceae</taxon>
        <taxon>Segatella</taxon>
    </lineage>
</organism>
<dbReference type="InterPro" id="IPR003165">
    <property type="entry name" value="Piwi"/>
</dbReference>
<dbReference type="RefSeq" id="WP_153092896.1">
    <property type="nucleotide sequence ID" value="NZ_CP152484.1"/>
</dbReference>
<dbReference type="EMBL" id="VZBQ01000080">
    <property type="protein sequence ID" value="MQN89589.1"/>
    <property type="molecule type" value="Genomic_DNA"/>
</dbReference>
<dbReference type="InterPro" id="IPR036397">
    <property type="entry name" value="RNaseH_sf"/>
</dbReference>
<evidence type="ECO:0000313" key="9">
    <source>
        <dbReference type="EMBL" id="MQN89589.1"/>
    </source>
</evidence>
<protein>
    <recommendedName>
        <fullName evidence="2">Protein argonaute</fullName>
    </recommendedName>
</protein>
<evidence type="ECO:0000256" key="3">
    <source>
        <dbReference type="SAM" id="Coils"/>
    </source>
</evidence>
<dbReference type="SUPFAM" id="SSF53098">
    <property type="entry name" value="Ribonuclease H-like"/>
    <property type="match status" value="1"/>
</dbReference>
<dbReference type="Gene3D" id="3.30.420.10">
    <property type="entry name" value="Ribonuclease H-like superfamily/Ribonuclease H"/>
    <property type="match status" value="1"/>
</dbReference>
<accession>A0A646HKY0</accession>
<dbReference type="SMART" id="SM00950">
    <property type="entry name" value="Piwi"/>
    <property type="match status" value="1"/>
</dbReference>
<keyword evidence="3" id="KW-0175">Coiled coil</keyword>
<dbReference type="Proteomes" id="UP000423156">
    <property type="component" value="Unassembled WGS sequence"/>
</dbReference>
<dbReference type="Proteomes" id="UP000420635">
    <property type="component" value="Unassembled WGS sequence"/>
</dbReference>
<reference evidence="7" key="3">
    <citation type="submission" date="2022-11" db="EMBL/GenBank/DDBJ databases">
        <title>Genomic repertoires linked with pathogenic potency of arthritogenic Prevotella copri isolated from the gut of rheumatoid arthritis patients.</title>
        <authorList>
            <person name="Nii T."/>
            <person name="Maeda Y."/>
            <person name="Motooka D."/>
            <person name="Naito M."/>
            <person name="Matsumoto Y."/>
            <person name="Ogawa T."/>
            <person name="Oguro-Igashira E."/>
            <person name="Kishikawa T."/>
            <person name="Yamashita M."/>
            <person name="Koizumi S."/>
            <person name="Kurakawa T."/>
            <person name="Okumura R."/>
            <person name="Kayama H."/>
            <person name="Murakami M."/>
            <person name="Sakaguchi T."/>
            <person name="Das B."/>
            <person name="Nakamura S."/>
            <person name="Okada Y."/>
            <person name="Kumanogoh A."/>
            <person name="Takeda K."/>
        </authorList>
    </citation>
    <scope>NUCLEOTIDE SEQUENCE</scope>
    <source>
        <strain evidence="7">H019-1</strain>
    </source>
</reference>
<reference evidence="8" key="4">
    <citation type="submission" date="2022-12" db="EMBL/GenBank/DDBJ databases">
        <title>Distinct polysaccharide growth profiles of human intestinal Prevotella copri isolates.</title>
        <authorList>
            <person name="Fehlner-Peach H."/>
            <person name="Magnabosco C."/>
            <person name="Raghavan V."/>
            <person name="Scher J.U."/>
            <person name="Tett A."/>
            <person name="Cox L.M."/>
            <person name="Gottsegen C."/>
            <person name="Watters A."/>
            <person name="Wiltshire- Gordon J.D."/>
            <person name="Segata N."/>
            <person name="Bonneau R."/>
            <person name="Littman D.R."/>
        </authorList>
    </citation>
    <scope>NUCLEOTIDE SEQUENCE</scope>
    <source>
        <strain evidence="8">BU41712</strain>
        <strain evidence="9">IP54</strain>
    </source>
</reference>
<reference evidence="10 11" key="1">
    <citation type="submission" date="2019-09" db="EMBL/GenBank/DDBJ databases">
        <title>Distinct polysaccharide growth profiles of human intestinal Prevotella copri isolates.</title>
        <authorList>
            <person name="Fehlner-Peach H."/>
            <person name="Magnabosco C."/>
            <person name="Raghavan V."/>
            <person name="Scher J.U."/>
            <person name="Tett A."/>
            <person name="Cox L.M."/>
            <person name="Gottsegen C."/>
            <person name="Watters A."/>
            <person name="Wiltshire- Gordon J.D."/>
            <person name="Segata N."/>
            <person name="Bonneau R."/>
            <person name="Littman D.R."/>
        </authorList>
    </citation>
    <scope>NUCLEOTIDE SEQUENCE [LARGE SCALE GENOMIC DNA]</scope>
    <source>
        <strain evidence="11">BU41712</strain>
        <strain evidence="10">iP54</strain>
    </source>
</reference>
<dbReference type="AlphaFoldDB" id="A0A646HKY0"/>
<dbReference type="EMBL" id="JAPDVG010000001">
    <property type="protein sequence ID" value="MCW4131598.1"/>
    <property type="molecule type" value="Genomic_DNA"/>
</dbReference>
<comment type="caution">
    <text evidence="5">The sequence shown here is derived from an EMBL/GenBank/DDBJ whole genome shotgun (WGS) entry which is preliminary data.</text>
</comment>
<evidence type="ECO:0000313" key="5">
    <source>
        <dbReference type="EMBL" id="MBV3388163.1"/>
    </source>
</evidence>
<evidence type="ECO:0000313" key="11">
    <source>
        <dbReference type="Proteomes" id="UP000423156"/>
    </source>
</evidence>
<dbReference type="Pfam" id="PF02171">
    <property type="entry name" value="Piwi"/>
    <property type="match status" value="1"/>
</dbReference>
<sequence>MEINSFAIKVKKEPTAISLFAGVGGLCTNLQKSIKSGSVHFSKLRDTLIWKKLNAPENIDEVYFPVWEDELEANLKDTKNSLKELILDNLNTEEDIRLTKAYLYRKIIRYFRQYGCPCKKDFIGGIEVYIKEADEGTNYWTYQRYGLTIRYNDQIKDGWQLDITQGSKSLVGKTPIYLLQSLQDEQFRVIAGTMILKKSEIGQHHMEATNGKIYPIVNHSIKSGLKIPTHYHRDGNKYVTKYNGIRNFISKWINIPAFTESVGVDLPNNAHFIQLAEEKINIVEEKAKMLRFGNNQTNVSPGYCFKRFGAAERPTEHRHFFICPRSQNFTLWRLYYIFQQGKDSKNAPKNRLSPDDIDTNNYLYHTIWMGNHAWANGMNFMFSDDEHALAELENHLTAMNFEHDKKYFAIIISDVDRDDVSSPHYHLYYDMKYLLMKYNIGSQVIHKKRVDENSFINYMVPNIAAAIAGKEGGKAWKIAYPSQENDMIVGIGAYREHGINQQYIGSAVCLDKEGELHNFDACLKGNFEELRATLIKAILNFYGKFKHPSRLIIYYHKKLNREESDIIEDALRTCQVSCPVIVIHVTETDNEDLMAFDTSCTNVLMPVSGTYIHLRTRKGCHEYLLYNNERYGGFGEKMPFLRPFPVKISIMPGRRNKKELTEQDVKEIVTLTYQTTRINWKSVSMRSMPITIAYAALVAKFVPHFPNGQLTEFGKNNLWML</sequence>
<name>A0A646HKY0_9BACT</name>
<dbReference type="GO" id="GO:0003676">
    <property type="term" value="F:nucleic acid binding"/>
    <property type="evidence" value="ECO:0007669"/>
    <property type="project" value="InterPro"/>
</dbReference>
<reference evidence="5" key="2">
    <citation type="submission" date="2021-06" db="EMBL/GenBank/DDBJ databases">
        <title>Collection of gut derived symbiotic bacterial strains cultured from healthy donors.</title>
        <authorList>
            <person name="Lin H."/>
            <person name="Littmann E."/>
            <person name="Pamer E.G."/>
        </authorList>
    </citation>
    <scope>NUCLEOTIDE SEQUENCE</scope>
    <source>
        <strain evidence="6">MSK.21.60</strain>
        <strain evidence="5">MSK.21.74</strain>
    </source>
</reference>
<evidence type="ECO:0000259" key="4">
    <source>
        <dbReference type="SMART" id="SM00950"/>
    </source>
</evidence>
<dbReference type="Proteomes" id="UP001196765">
    <property type="component" value="Unassembled WGS sequence"/>
</dbReference>